<feature type="compositionally biased region" description="Gly residues" evidence="4">
    <location>
        <begin position="326"/>
        <end position="341"/>
    </location>
</feature>
<reference evidence="8" key="2">
    <citation type="submission" date="2023-03" db="UniProtKB">
        <authorList>
            <consortium name="EnsemblMetazoa"/>
        </authorList>
    </citation>
    <scope>IDENTIFICATION</scope>
    <source>
        <strain evidence="8">WRAIR2</strain>
    </source>
</reference>
<evidence type="ECO:0000256" key="3">
    <source>
        <dbReference type="PROSITE-ProRule" id="PRU00076"/>
    </source>
</evidence>
<dbReference type="PROSITE" id="PS50026">
    <property type="entry name" value="EGF_3"/>
    <property type="match status" value="1"/>
</dbReference>
<feature type="signal peptide" evidence="5">
    <location>
        <begin position="1"/>
        <end position="29"/>
    </location>
</feature>
<evidence type="ECO:0000313" key="8">
    <source>
        <dbReference type="EnsemblMetazoa" id="ADIR016150-PA"/>
    </source>
</evidence>
<proteinExistence type="predicted"/>
<dbReference type="InterPro" id="IPR036179">
    <property type="entry name" value="Ig-like_dom_sf"/>
</dbReference>
<dbReference type="SMART" id="SM00408">
    <property type="entry name" value="IGc2"/>
    <property type="match status" value="1"/>
</dbReference>
<dbReference type="InterPro" id="IPR057777">
    <property type="entry name" value="Beta-barrel_vein"/>
</dbReference>
<dbReference type="InterPro" id="IPR000742">
    <property type="entry name" value="EGF"/>
</dbReference>
<dbReference type="SUPFAM" id="SSF48726">
    <property type="entry name" value="Immunoglobulin"/>
    <property type="match status" value="1"/>
</dbReference>
<feature type="region of interest" description="Disordered" evidence="4">
    <location>
        <begin position="140"/>
        <end position="243"/>
    </location>
</feature>
<keyword evidence="3" id="KW-0245">EGF-like domain</keyword>
<dbReference type="Gene3D" id="2.10.25.10">
    <property type="entry name" value="Laminin"/>
    <property type="match status" value="1"/>
</dbReference>
<feature type="compositionally biased region" description="Basic and acidic residues" evidence="4">
    <location>
        <begin position="171"/>
        <end position="189"/>
    </location>
</feature>
<dbReference type="AlphaFoldDB" id="A0A9I3EI00"/>
<dbReference type="PROSITE" id="PS50835">
    <property type="entry name" value="IG_LIKE"/>
    <property type="match status" value="1"/>
</dbReference>
<dbReference type="InterPro" id="IPR013783">
    <property type="entry name" value="Ig-like_fold"/>
</dbReference>
<dbReference type="SUPFAM" id="SSF57196">
    <property type="entry name" value="EGF/Laminin"/>
    <property type="match status" value="1"/>
</dbReference>
<organism evidence="8 9">
    <name type="scientific">Anopheles dirus</name>
    <dbReference type="NCBI Taxonomy" id="7168"/>
    <lineage>
        <taxon>Eukaryota</taxon>
        <taxon>Metazoa</taxon>
        <taxon>Ecdysozoa</taxon>
        <taxon>Arthropoda</taxon>
        <taxon>Hexapoda</taxon>
        <taxon>Insecta</taxon>
        <taxon>Pterygota</taxon>
        <taxon>Neoptera</taxon>
        <taxon>Endopterygota</taxon>
        <taxon>Diptera</taxon>
        <taxon>Nematocera</taxon>
        <taxon>Culicoidea</taxon>
        <taxon>Culicidae</taxon>
        <taxon>Anophelinae</taxon>
        <taxon>Anopheles</taxon>
    </lineage>
</organism>
<keyword evidence="2" id="KW-0393">Immunoglobulin domain</keyword>
<evidence type="ECO:0000256" key="1">
    <source>
        <dbReference type="ARBA" id="ARBA00023157"/>
    </source>
</evidence>
<feature type="disulfide bond" evidence="3">
    <location>
        <begin position="611"/>
        <end position="620"/>
    </location>
</feature>
<dbReference type="Pfam" id="PF07679">
    <property type="entry name" value="I-set"/>
    <property type="match status" value="1"/>
</dbReference>
<evidence type="ECO:0000259" key="7">
    <source>
        <dbReference type="PROSITE" id="PS50835"/>
    </source>
</evidence>
<evidence type="ECO:0000259" key="6">
    <source>
        <dbReference type="PROSITE" id="PS50026"/>
    </source>
</evidence>
<evidence type="ECO:0000256" key="4">
    <source>
        <dbReference type="SAM" id="MobiDB-lite"/>
    </source>
</evidence>
<sequence length="648" mass="70569">MYLRKWSPVKYLMYLWLAILVWMFSRCDSAATMHLAPPPYHSSGYQGIPGGHTSSISSSSGSSSSTSSSISSSGRYVSDSSRPTTTSISSRTPSSGAAHREESLSGGAIPPRLHEAYSSVTLAHRLPLLPLPIVATNGGSMLPPWQNPRRDDPAQSAGQIRRRASATSDTKSSHRPEQQLRHSETHRGTAEQPSSPNQRTPNQANQMLASGRSDTATVPSQPAALGSRDDDGQTSNDHTNSSIIGSAGAAAAERSLQLQWASQMRLKGERRRLHRRRWRTANLAGALGNRNRRDSALPSAAYGGVRSATNTGGQQAGAGRPQRKNGTGGGGGGGGGPGGGPRRYCSARDPATLAFEAPIVCEAKVKSMSDRRPIFAATFEILALHKLPPKGRPLRGLTVRLQFNLTTTNDCDIFRGKFRERGFVREELELGKVYFLFLKPNVRYTNFTILGQPIRKTKRTEGGVLQGVNPNYGTRPAIHFITPNVTRVGGKRVRLVCKVGGQPPPKVAWFKDKRLINRNATKYAQVHLKKRSELIIFNASTADSGEYECRAKNRYNNSSVFNSTHVKITLPKATIPAVYSGSCADSHRDDFCHNGGTCFKIEAIGELACYCPKGFSGFRCENKDSEFHPVSSNKQQDCTSQRYAGYYC</sequence>
<comment type="caution">
    <text evidence="3">Lacks conserved residue(s) required for the propagation of feature annotation.</text>
</comment>
<name>A0A9I3EI00_9DIPT</name>
<feature type="domain" description="Ig-like" evidence="7">
    <location>
        <begin position="476"/>
        <end position="567"/>
    </location>
</feature>
<dbReference type="PANTHER" id="PTHR47633">
    <property type="entry name" value="IMMUNOGLOBULIN"/>
    <property type="match status" value="1"/>
</dbReference>
<accession>A0A9I3EI00</accession>
<keyword evidence="5" id="KW-0732">Signal</keyword>
<feature type="domain" description="EGF-like" evidence="6">
    <location>
        <begin position="579"/>
        <end position="621"/>
    </location>
</feature>
<dbReference type="FunFam" id="2.60.40.10:FF:000032">
    <property type="entry name" value="palladin isoform X1"/>
    <property type="match status" value="1"/>
</dbReference>
<dbReference type="SMART" id="SM00409">
    <property type="entry name" value="IG"/>
    <property type="match status" value="1"/>
</dbReference>
<dbReference type="GO" id="GO:0004672">
    <property type="term" value="F:protein kinase activity"/>
    <property type="evidence" value="ECO:0007669"/>
    <property type="project" value="TreeGrafter"/>
</dbReference>
<dbReference type="SMART" id="SM00181">
    <property type="entry name" value="EGF"/>
    <property type="match status" value="1"/>
</dbReference>
<feature type="chain" id="PRO_5039930108" description="Protein vein" evidence="5">
    <location>
        <begin position="30"/>
        <end position="648"/>
    </location>
</feature>
<dbReference type="InterPro" id="IPR013098">
    <property type="entry name" value="Ig_I-set"/>
</dbReference>
<evidence type="ECO:0000256" key="5">
    <source>
        <dbReference type="SAM" id="SignalP"/>
    </source>
</evidence>
<feature type="compositionally biased region" description="Polar residues" evidence="4">
    <location>
        <begin position="191"/>
        <end position="220"/>
    </location>
</feature>
<dbReference type="PROSITE" id="PS01186">
    <property type="entry name" value="EGF_2"/>
    <property type="match status" value="1"/>
</dbReference>
<dbReference type="PANTHER" id="PTHR47633:SF8">
    <property type="entry name" value="SPEG NEIGHBOR PROTEIN"/>
    <property type="match status" value="1"/>
</dbReference>
<keyword evidence="1 3" id="KW-1015">Disulfide bond</keyword>
<feature type="disulfide bond" evidence="3">
    <location>
        <begin position="592"/>
        <end position="609"/>
    </location>
</feature>
<feature type="compositionally biased region" description="Low complexity" evidence="4">
    <location>
        <begin position="53"/>
        <end position="95"/>
    </location>
</feature>
<dbReference type="InterPro" id="IPR003599">
    <property type="entry name" value="Ig_sub"/>
</dbReference>
<reference evidence="9" key="1">
    <citation type="submission" date="2013-03" db="EMBL/GenBank/DDBJ databases">
        <title>The Genome Sequence of Anopheles dirus WRAIR2.</title>
        <authorList>
            <consortium name="The Broad Institute Genomics Platform"/>
            <person name="Neafsey D.E."/>
            <person name="Walton C."/>
            <person name="Walker B."/>
            <person name="Young S.K."/>
            <person name="Zeng Q."/>
            <person name="Gargeya S."/>
            <person name="Fitzgerald M."/>
            <person name="Haas B."/>
            <person name="Abouelleil A."/>
            <person name="Allen A.W."/>
            <person name="Alvarado L."/>
            <person name="Arachchi H.M."/>
            <person name="Berlin A.M."/>
            <person name="Chapman S.B."/>
            <person name="Gainer-Dewar J."/>
            <person name="Goldberg J."/>
            <person name="Griggs A."/>
            <person name="Gujja S."/>
            <person name="Hansen M."/>
            <person name="Howarth C."/>
            <person name="Imamovic A."/>
            <person name="Ireland A."/>
            <person name="Larimer J."/>
            <person name="McCowan C."/>
            <person name="Murphy C."/>
            <person name="Pearson M."/>
            <person name="Poon T.W."/>
            <person name="Priest M."/>
            <person name="Roberts A."/>
            <person name="Saif S."/>
            <person name="Shea T."/>
            <person name="Sisk P."/>
            <person name="Sykes S."/>
            <person name="Wortman J."/>
            <person name="Nusbaum C."/>
            <person name="Birren B."/>
        </authorList>
    </citation>
    <scope>NUCLEOTIDE SEQUENCE [LARGE SCALE GENOMIC DNA]</scope>
    <source>
        <strain evidence="9">WRAIR2</strain>
    </source>
</reference>
<dbReference type="CDD" id="cd00054">
    <property type="entry name" value="EGF_CA"/>
    <property type="match status" value="1"/>
</dbReference>
<dbReference type="PROSITE" id="PS00022">
    <property type="entry name" value="EGF_1"/>
    <property type="match status" value="1"/>
</dbReference>
<keyword evidence="9" id="KW-1185">Reference proteome</keyword>
<dbReference type="FunFam" id="2.10.25.10:FF:000975">
    <property type="entry name" value="MAM and LDL-receptor class A domain-containing protein 1"/>
    <property type="match status" value="1"/>
</dbReference>
<feature type="region of interest" description="Disordered" evidence="4">
    <location>
        <begin position="46"/>
        <end position="110"/>
    </location>
</feature>
<dbReference type="Gene3D" id="2.60.40.10">
    <property type="entry name" value="Immunoglobulins"/>
    <property type="match status" value="1"/>
</dbReference>
<dbReference type="InterPro" id="IPR003598">
    <property type="entry name" value="Ig_sub2"/>
</dbReference>
<dbReference type="EnsemblMetazoa" id="ADIR016150-RA">
    <property type="protein sequence ID" value="ADIR016150-PA"/>
    <property type="gene ID" value="ADIR016150"/>
</dbReference>
<feature type="region of interest" description="Disordered" evidence="4">
    <location>
        <begin position="302"/>
        <end position="343"/>
    </location>
</feature>
<dbReference type="InterPro" id="IPR007110">
    <property type="entry name" value="Ig-like_dom"/>
</dbReference>
<protein>
    <recommendedName>
        <fullName evidence="10">Protein vein</fullName>
    </recommendedName>
</protein>
<dbReference type="CDD" id="cd00096">
    <property type="entry name" value="Ig"/>
    <property type="match status" value="1"/>
</dbReference>
<evidence type="ECO:0000313" key="9">
    <source>
        <dbReference type="Proteomes" id="UP000075884"/>
    </source>
</evidence>
<dbReference type="Proteomes" id="UP000075884">
    <property type="component" value="Unassembled WGS sequence"/>
</dbReference>
<evidence type="ECO:0008006" key="10">
    <source>
        <dbReference type="Google" id="ProtNLM"/>
    </source>
</evidence>
<evidence type="ECO:0000256" key="2">
    <source>
        <dbReference type="ARBA" id="ARBA00023319"/>
    </source>
</evidence>
<dbReference type="Pfam" id="PF24700">
    <property type="entry name" value="Vein_beta-barrel"/>
    <property type="match status" value="1"/>
</dbReference>